<keyword evidence="3" id="KW-1185">Reference proteome</keyword>
<sequence length="73" mass="8169">MLLRARKEWKYGSTSSAPVKLGFNTEGRGVTSSSKLIISEASSMEDHGNNQVMSFSDESDFRDERNQRGVEII</sequence>
<dbReference type="AlphaFoldDB" id="A0AA88DN38"/>
<protein>
    <submittedName>
        <fullName evidence="2">Uncharacterized protein</fullName>
    </submittedName>
</protein>
<gene>
    <name evidence="2" type="ORF">TIFTF001_027472</name>
</gene>
<evidence type="ECO:0000256" key="1">
    <source>
        <dbReference type="SAM" id="MobiDB-lite"/>
    </source>
</evidence>
<dbReference type="Gramene" id="FCD_00022550-RA">
    <property type="protein sequence ID" value="FCD_00022550-RA:cds"/>
    <property type="gene ID" value="FCD_00022550"/>
</dbReference>
<dbReference type="Proteomes" id="UP001187192">
    <property type="component" value="Unassembled WGS sequence"/>
</dbReference>
<evidence type="ECO:0000313" key="3">
    <source>
        <dbReference type="Proteomes" id="UP001187192"/>
    </source>
</evidence>
<accession>A0AA88DN38</accession>
<feature type="compositionally biased region" description="Basic and acidic residues" evidence="1">
    <location>
        <begin position="62"/>
        <end position="73"/>
    </location>
</feature>
<proteinExistence type="predicted"/>
<feature type="region of interest" description="Disordered" evidence="1">
    <location>
        <begin position="47"/>
        <end position="73"/>
    </location>
</feature>
<evidence type="ECO:0000313" key="2">
    <source>
        <dbReference type="EMBL" id="GMN58366.1"/>
    </source>
</evidence>
<reference evidence="2" key="1">
    <citation type="submission" date="2023-07" db="EMBL/GenBank/DDBJ databases">
        <title>draft genome sequence of fig (Ficus carica).</title>
        <authorList>
            <person name="Takahashi T."/>
            <person name="Nishimura K."/>
        </authorList>
    </citation>
    <scope>NUCLEOTIDE SEQUENCE</scope>
</reference>
<comment type="caution">
    <text evidence="2">The sequence shown here is derived from an EMBL/GenBank/DDBJ whole genome shotgun (WGS) entry which is preliminary data.</text>
</comment>
<dbReference type="EMBL" id="BTGU01000077">
    <property type="protein sequence ID" value="GMN58366.1"/>
    <property type="molecule type" value="Genomic_DNA"/>
</dbReference>
<organism evidence="2 3">
    <name type="scientific">Ficus carica</name>
    <name type="common">Common fig</name>
    <dbReference type="NCBI Taxonomy" id="3494"/>
    <lineage>
        <taxon>Eukaryota</taxon>
        <taxon>Viridiplantae</taxon>
        <taxon>Streptophyta</taxon>
        <taxon>Embryophyta</taxon>
        <taxon>Tracheophyta</taxon>
        <taxon>Spermatophyta</taxon>
        <taxon>Magnoliopsida</taxon>
        <taxon>eudicotyledons</taxon>
        <taxon>Gunneridae</taxon>
        <taxon>Pentapetalae</taxon>
        <taxon>rosids</taxon>
        <taxon>fabids</taxon>
        <taxon>Rosales</taxon>
        <taxon>Moraceae</taxon>
        <taxon>Ficeae</taxon>
        <taxon>Ficus</taxon>
    </lineage>
</organism>
<name>A0AA88DN38_FICCA</name>